<evidence type="ECO:0000313" key="3">
    <source>
        <dbReference type="Proteomes" id="UP000799772"/>
    </source>
</evidence>
<sequence length="316" mass="35861">MEPQKIESFLDLPAELRNAIYECYLHEISLRGTKHGNPRSLVLRTFGGDDSFMRQLFSPPMLRVNKQVSSELASIIFRQMTFNCRYTYTLGSAEYERSTHSTQESLYNGSSRQQTTLNSLKRAQQVSIDVVAFKGVQDDASYPGVVREILKRICEVVRISALSEYNEPLESRKKEAPSAKAIRPKIKGGPTKFQGDLLKSRDSHEPKEDPPKNRTIIIDLRDFFTRHVKEFSFPGNSGAPTQQDLLCSLIESIVEAKQKFRLDVTVRWNYPIPAANQAIAQWLEHHCATRGVEWEDYWTTLTGRIGRSGSASGTLT</sequence>
<evidence type="ECO:0000256" key="1">
    <source>
        <dbReference type="SAM" id="MobiDB-lite"/>
    </source>
</evidence>
<protein>
    <submittedName>
        <fullName evidence="2">Uncharacterized protein</fullName>
    </submittedName>
</protein>
<dbReference type="OrthoDB" id="62952at2759"/>
<name>A0A9P4IIP3_9PEZI</name>
<proteinExistence type="predicted"/>
<evidence type="ECO:0000313" key="2">
    <source>
        <dbReference type="EMBL" id="KAF2100009.1"/>
    </source>
</evidence>
<dbReference type="EMBL" id="ML978125">
    <property type="protein sequence ID" value="KAF2100009.1"/>
    <property type="molecule type" value="Genomic_DNA"/>
</dbReference>
<feature type="compositionally biased region" description="Basic and acidic residues" evidence="1">
    <location>
        <begin position="198"/>
        <end position="212"/>
    </location>
</feature>
<keyword evidence="3" id="KW-1185">Reference proteome</keyword>
<organism evidence="2 3">
    <name type="scientific">Rhizodiscina lignyota</name>
    <dbReference type="NCBI Taxonomy" id="1504668"/>
    <lineage>
        <taxon>Eukaryota</taxon>
        <taxon>Fungi</taxon>
        <taxon>Dikarya</taxon>
        <taxon>Ascomycota</taxon>
        <taxon>Pezizomycotina</taxon>
        <taxon>Dothideomycetes</taxon>
        <taxon>Pleosporomycetidae</taxon>
        <taxon>Aulographales</taxon>
        <taxon>Rhizodiscinaceae</taxon>
        <taxon>Rhizodiscina</taxon>
    </lineage>
</organism>
<feature type="region of interest" description="Disordered" evidence="1">
    <location>
        <begin position="168"/>
        <end position="212"/>
    </location>
</feature>
<comment type="caution">
    <text evidence="2">The sequence shown here is derived from an EMBL/GenBank/DDBJ whole genome shotgun (WGS) entry which is preliminary data.</text>
</comment>
<gene>
    <name evidence="2" type="ORF">NA57DRAFT_55940</name>
</gene>
<accession>A0A9P4IIP3</accession>
<dbReference type="AlphaFoldDB" id="A0A9P4IIP3"/>
<dbReference type="Proteomes" id="UP000799772">
    <property type="component" value="Unassembled WGS sequence"/>
</dbReference>
<reference evidence="2" key="1">
    <citation type="journal article" date="2020" name="Stud. Mycol.">
        <title>101 Dothideomycetes genomes: a test case for predicting lifestyles and emergence of pathogens.</title>
        <authorList>
            <person name="Haridas S."/>
            <person name="Albert R."/>
            <person name="Binder M."/>
            <person name="Bloem J."/>
            <person name="Labutti K."/>
            <person name="Salamov A."/>
            <person name="Andreopoulos B."/>
            <person name="Baker S."/>
            <person name="Barry K."/>
            <person name="Bills G."/>
            <person name="Bluhm B."/>
            <person name="Cannon C."/>
            <person name="Castanera R."/>
            <person name="Culley D."/>
            <person name="Daum C."/>
            <person name="Ezra D."/>
            <person name="Gonzalez J."/>
            <person name="Henrissat B."/>
            <person name="Kuo A."/>
            <person name="Liang C."/>
            <person name="Lipzen A."/>
            <person name="Lutzoni F."/>
            <person name="Magnuson J."/>
            <person name="Mondo S."/>
            <person name="Nolan M."/>
            <person name="Ohm R."/>
            <person name="Pangilinan J."/>
            <person name="Park H.-J."/>
            <person name="Ramirez L."/>
            <person name="Alfaro M."/>
            <person name="Sun H."/>
            <person name="Tritt A."/>
            <person name="Yoshinaga Y."/>
            <person name="Zwiers L.-H."/>
            <person name="Turgeon B."/>
            <person name="Goodwin S."/>
            <person name="Spatafora J."/>
            <person name="Crous P."/>
            <person name="Grigoriev I."/>
        </authorList>
    </citation>
    <scope>NUCLEOTIDE SEQUENCE</scope>
    <source>
        <strain evidence="2">CBS 133067</strain>
    </source>
</reference>